<gene>
    <name evidence="11" type="ORF">COV54_01745</name>
</gene>
<evidence type="ECO:0000256" key="8">
    <source>
        <dbReference type="ARBA" id="ARBA00048968"/>
    </source>
</evidence>
<dbReference type="InterPro" id="IPR011324">
    <property type="entry name" value="Cytotoxic_necrot_fac-like_cat"/>
</dbReference>
<dbReference type="Gene3D" id="3.60.140.10">
    <property type="entry name" value="CNF1/YfiH-like putative cysteine hydrolases"/>
    <property type="match status" value="1"/>
</dbReference>
<evidence type="ECO:0000256" key="6">
    <source>
        <dbReference type="ARBA" id="ARBA00022833"/>
    </source>
</evidence>
<dbReference type="Pfam" id="PF02578">
    <property type="entry name" value="Cu-oxidase_4"/>
    <property type="match status" value="1"/>
</dbReference>
<comment type="catalytic activity">
    <reaction evidence="1">
        <text>inosine + phosphate = alpha-D-ribose 1-phosphate + hypoxanthine</text>
        <dbReference type="Rhea" id="RHEA:27646"/>
        <dbReference type="ChEBI" id="CHEBI:17368"/>
        <dbReference type="ChEBI" id="CHEBI:17596"/>
        <dbReference type="ChEBI" id="CHEBI:43474"/>
        <dbReference type="ChEBI" id="CHEBI:57720"/>
        <dbReference type="EC" id="2.4.2.1"/>
    </reaction>
    <physiologicalReaction direction="left-to-right" evidence="1">
        <dbReference type="Rhea" id="RHEA:27647"/>
    </physiologicalReaction>
</comment>
<keyword evidence="6" id="KW-0862">Zinc</keyword>
<dbReference type="CDD" id="cd16833">
    <property type="entry name" value="YfiH"/>
    <property type="match status" value="1"/>
</dbReference>
<evidence type="ECO:0000256" key="4">
    <source>
        <dbReference type="ARBA" id="ARBA00022723"/>
    </source>
</evidence>
<comment type="similarity">
    <text evidence="2 10">Belongs to the purine nucleoside phosphorylase YfiH/LACC1 family.</text>
</comment>
<accession>A0A2H0NE43</accession>
<evidence type="ECO:0000313" key="11">
    <source>
        <dbReference type="EMBL" id="PIR07170.1"/>
    </source>
</evidence>
<protein>
    <recommendedName>
        <fullName evidence="10">Purine nucleoside phosphorylase</fullName>
    </recommendedName>
</protein>
<dbReference type="PANTHER" id="PTHR30616:SF2">
    <property type="entry name" value="PURINE NUCLEOSIDE PHOSPHORYLASE LACC1"/>
    <property type="match status" value="1"/>
</dbReference>
<evidence type="ECO:0000256" key="7">
    <source>
        <dbReference type="ARBA" id="ARBA00047989"/>
    </source>
</evidence>
<dbReference type="NCBIfam" id="TIGR00726">
    <property type="entry name" value="peptidoglycan editing factor PgeF"/>
    <property type="match status" value="1"/>
</dbReference>
<comment type="catalytic activity">
    <reaction evidence="9">
        <text>S-methyl-5'-thioadenosine + phosphate = 5-(methylsulfanyl)-alpha-D-ribose 1-phosphate + adenine</text>
        <dbReference type="Rhea" id="RHEA:11852"/>
        <dbReference type="ChEBI" id="CHEBI:16708"/>
        <dbReference type="ChEBI" id="CHEBI:17509"/>
        <dbReference type="ChEBI" id="CHEBI:43474"/>
        <dbReference type="ChEBI" id="CHEBI:58533"/>
        <dbReference type="EC" id="2.4.2.28"/>
    </reaction>
    <physiologicalReaction direction="left-to-right" evidence="9">
        <dbReference type="Rhea" id="RHEA:11853"/>
    </physiologicalReaction>
</comment>
<sequence>MNKILSIFDRYPDLVIGFSTKSDGNMRLKPSDSIKIDIQAKKNRRIFLDSLGINEKSVVDPILEHGTNILIVNDIDGGKTFKNVDALITARPGIFLNLTVADCLSIFLYDHDKKVIALVHAGWRGLQDKIIENVLAKLKEFYNSDPSSIIVGIGPHIGGCHYEIQDDVSEKFREYPGAFINKEGHKFFDIGIVAETQLTNLGFRSENIEVNSECTFELTDKYFSFRRDKPRIIETMLAVFGMK</sequence>
<organism evidence="11 12">
    <name type="scientific">Candidatus Jorgensenbacteria bacterium CG11_big_fil_rev_8_21_14_0_20_38_23</name>
    <dbReference type="NCBI Taxonomy" id="1974594"/>
    <lineage>
        <taxon>Bacteria</taxon>
        <taxon>Candidatus Joergenseniibacteriota</taxon>
    </lineage>
</organism>
<evidence type="ECO:0000256" key="10">
    <source>
        <dbReference type="RuleBase" id="RU361274"/>
    </source>
</evidence>
<reference evidence="11 12" key="1">
    <citation type="submission" date="2017-09" db="EMBL/GenBank/DDBJ databases">
        <title>Depth-based differentiation of microbial function through sediment-hosted aquifers and enrichment of novel symbionts in the deep terrestrial subsurface.</title>
        <authorList>
            <person name="Probst A.J."/>
            <person name="Ladd B."/>
            <person name="Jarett J.K."/>
            <person name="Geller-Mcgrath D.E."/>
            <person name="Sieber C.M."/>
            <person name="Emerson J.B."/>
            <person name="Anantharaman K."/>
            <person name="Thomas B.C."/>
            <person name="Malmstrom R."/>
            <person name="Stieglmeier M."/>
            <person name="Klingl A."/>
            <person name="Woyke T."/>
            <person name="Ryan C.M."/>
            <person name="Banfield J.F."/>
        </authorList>
    </citation>
    <scope>NUCLEOTIDE SEQUENCE [LARGE SCALE GENOMIC DNA]</scope>
    <source>
        <strain evidence="11">CG11_big_fil_rev_8_21_14_0_20_38_23</strain>
    </source>
</reference>
<evidence type="ECO:0000256" key="3">
    <source>
        <dbReference type="ARBA" id="ARBA00022679"/>
    </source>
</evidence>
<evidence type="ECO:0000256" key="1">
    <source>
        <dbReference type="ARBA" id="ARBA00000553"/>
    </source>
</evidence>
<keyword evidence="4" id="KW-0479">Metal-binding</keyword>
<evidence type="ECO:0000313" key="12">
    <source>
        <dbReference type="Proteomes" id="UP000228867"/>
    </source>
</evidence>
<dbReference type="GO" id="GO:0005507">
    <property type="term" value="F:copper ion binding"/>
    <property type="evidence" value="ECO:0007669"/>
    <property type="project" value="TreeGrafter"/>
</dbReference>
<keyword evidence="5" id="KW-0378">Hydrolase</keyword>
<keyword evidence="3" id="KW-0808">Transferase</keyword>
<dbReference type="PANTHER" id="PTHR30616">
    <property type="entry name" value="UNCHARACTERIZED PROTEIN YFIH"/>
    <property type="match status" value="1"/>
</dbReference>
<dbReference type="GO" id="GO:0017061">
    <property type="term" value="F:S-methyl-5-thioadenosine phosphorylase activity"/>
    <property type="evidence" value="ECO:0007669"/>
    <property type="project" value="UniProtKB-EC"/>
</dbReference>
<evidence type="ECO:0000256" key="5">
    <source>
        <dbReference type="ARBA" id="ARBA00022801"/>
    </source>
</evidence>
<comment type="catalytic activity">
    <reaction evidence="7">
        <text>adenosine + H2O + H(+) = inosine + NH4(+)</text>
        <dbReference type="Rhea" id="RHEA:24408"/>
        <dbReference type="ChEBI" id="CHEBI:15377"/>
        <dbReference type="ChEBI" id="CHEBI:15378"/>
        <dbReference type="ChEBI" id="CHEBI:16335"/>
        <dbReference type="ChEBI" id="CHEBI:17596"/>
        <dbReference type="ChEBI" id="CHEBI:28938"/>
        <dbReference type="EC" id="3.5.4.4"/>
    </reaction>
    <physiologicalReaction direction="left-to-right" evidence="7">
        <dbReference type="Rhea" id="RHEA:24409"/>
    </physiologicalReaction>
</comment>
<dbReference type="Proteomes" id="UP000228867">
    <property type="component" value="Unassembled WGS sequence"/>
</dbReference>
<comment type="catalytic activity">
    <reaction evidence="8">
        <text>adenosine + phosphate = alpha-D-ribose 1-phosphate + adenine</text>
        <dbReference type="Rhea" id="RHEA:27642"/>
        <dbReference type="ChEBI" id="CHEBI:16335"/>
        <dbReference type="ChEBI" id="CHEBI:16708"/>
        <dbReference type="ChEBI" id="CHEBI:43474"/>
        <dbReference type="ChEBI" id="CHEBI:57720"/>
        <dbReference type="EC" id="2.4.2.1"/>
    </reaction>
    <physiologicalReaction direction="left-to-right" evidence="8">
        <dbReference type="Rhea" id="RHEA:27643"/>
    </physiologicalReaction>
</comment>
<evidence type="ECO:0000256" key="2">
    <source>
        <dbReference type="ARBA" id="ARBA00007353"/>
    </source>
</evidence>
<dbReference type="SUPFAM" id="SSF64438">
    <property type="entry name" value="CNF1/YfiH-like putative cysteine hydrolases"/>
    <property type="match status" value="1"/>
</dbReference>
<proteinExistence type="inferred from homology"/>
<dbReference type="InterPro" id="IPR003730">
    <property type="entry name" value="Cu_polyphenol_OxRdtase"/>
</dbReference>
<evidence type="ECO:0000256" key="9">
    <source>
        <dbReference type="ARBA" id="ARBA00049893"/>
    </source>
</evidence>
<dbReference type="AlphaFoldDB" id="A0A2H0NE43"/>
<name>A0A2H0NE43_9BACT</name>
<comment type="caution">
    <text evidence="11">The sequence shown here is derived from an EMBL/GenBank/DDBJ whole genome shotgun (WGS) entry which is preliminary data.</text>
</comment>
<dbReference type="GO" id="GO:0016787">
    <property type="term" value="F:hydrolase activity"/>
    <property type="evidence" value="ECO:0007669"/>
    <property type="project" value="UniProtKB-KW"/>
</dbReference>
<dbReference type="EMBL" id="PCWR01000040">
    <property type="protein sequence ID" value="PIR07170.1"/>
    <property type="molecule type" value="Genomic_DNA"/>
</dbReference>
<dbReference type="InterPro" id="IPR038371">
    <property type="entry name" value="Cu_polyphenol_OxRdtase_sf"/>
</dbReference>